<feature type="domain" description="Condensation" evidence="1">
    <location>
        <begin position="4"/>
        <end position="63"/>
    </location>
</feature>
<dbReference type="EMBL" id="JACEIQ010000012">
    <property type="protein sequence ID" value="MBA4495180.1"/>
    <property type="molecule type" value="Genomic_DNA"/>
</dbReference>
<evidence type="ECO:0000313" key="3">
    <source>
        <dbReference type="Proteomes" id="UP000535491"/>
    </source>
</evidence>
<reference evidence="2 3" key="1">
    <citation type="submission" date="2020-07" db="EMBL/GenBank/DDBJ databases">
        <authorList>
            <person name="Feng H."/>
        </authorList>
    </citation>
    <scope>NUCLEOTIDE SEQUENCE [LARGE SCALE GENOMIC DNA]</scope>
    <source>
        <strain evidence="3">s-10</strain>
    </source>
</reference>
<dbReference type="SUPFAM" id="SSF52777">
    <property type="entry name" value="CoA-dependent acyltransferases"/>
    <property type="match status" value="1"/>
</dbReference>
<gene>
    <name evidence="2" type="ORF">H1191_12775</name>
</gene>
<dbReference type="Gene3D" id="3.30.559.30">
    <property type="entry name" value="Nonribosomal peptide synthetase, condensation domain"/>
    <property type="match status" value="1"/>
</dbReference>
<evidence type="ECO:0000259" key="1">
    <source>
        <dbReference type="Pfam" id="PF00668"/>
    </source>
</evidence>
<accession>A0A7W1WSF3</accession>
<dbReference type="RefSeq" id="WP_181752418.1">
    <property type="nucleotide sequence ID" value="NZ_JACEIQ010000012.1"/>
</dbReference>
<dbReference type="AlphaFoldDB" id="A0A7W1WSF3"/>
<dbReference type="Proteomes" id="UP000535491">
    <property type="component" value="Unassembled WGS sequence"/>
</dbReference>
<evidence type="ECO:0000313" key="2">
    <source>
        <dbReference type="EMBL" id="MBA4495180.1"/>
    </source>
</evidence>
<keyword evidence="3" id="KW-1185">Reference proteome</keyword>
<dbReference type="Pfam" id="PF00668">
    <property type="entry name" value="Condensation"/>
    <property type="match status" value="1"/>
</dbReference>
<comment type="caution">
    <text evidence="2">The sequence shown here is derived from an EMBL/GenBank/DDBJ whole genome shotgun (WGS) entry which is preliminary data.</text>
</comment>
<dbReference type="GO" id="GO:0003824">
    <property type="term" value="F:catalytic activity"/>
    <property type="evidence" value="ECO:0007669"/>
    <property type="project" value="InterPro"/>
</dbReference>
<dbReference type="InterPro" id="IPR001242">
    <property type="entry name" value="Condensation_dom"/>
</dbReference>
<sequence>MAPETTNFDLSLSIAFVRQKIQASFTYNKDLFYASTMKVLASRFLKIILLIINNPELRLHEIVEHLNQDNRKQWLTKKKEMYKRGKKN</sequence>
<proteinExistence type="predicted"/>
<organism evidence="2 3">
    <name type="scientific">Paenactinomyces guangxiensis</name>
    <dbReference type="NCBI Taxonomy" id="1490290"/>
    <lineage>
        <taxon>Bacteria</taxon>
        <taxon>Bacillati</taxon>
        <taxon>Bacillota</taxon>
        <taxon>Bacilli</taxon>
        <taxon>Bacillales</taxon>
        <taxon>Thermoactinomycetaceae</taxon>
        <taxon>Paenactinomyces</taxon>
    </lineage>
</organism>
<name>A0A7W1WSF3_9BACL</name>
<protein>
    <recommendedName>
        <fullName evidence="1">Condensation domain-containing protein</fullName>
    </recommendedName>
</protein>